<organism evidence="1 2">
    <name type="scientific">Klebsiella michiganensis (strain ATCC 8724 / DSM 4798 / JCM 20051 / NBRC 3318 / NRRL B-199 / KCTC 1686 / BUCSAV 143 / CCM 1901)</name>
    <dbReference type="NCBI Taxonomy" id="1006551"/>
    <lineage>
        <taxon>Bacteria</taxon>
        <taxon>Pseudomonadati</taxon>
        <taxon>Pseudomonadota</taxon>
        <taxon>Gammaproteobacteria</taxon>
        <taxon>Enterobacterales</taxon>
        <taxon>Enterobacteriaceae</taxon>
        <taxon>Klebsiella/Raoultella group</taxon>
        <taxon>Klebsiella</taxon>
    </lineage>
</organism>
<dbReference type="Pfam" id="PF11739">
    <property type="entry name" value="YdbH-like"/>
    <property type="match status" value="1"/>
</dbReference>
<dbReference type="EMBL" id="CP003218">
    <property type="protein sequence ID" value="AEX05557.1"/>
    <property type="molecule type" value="Genomic_DNA"/>
</dbReference>
<dbReference type="InterPro" id="IPR021730">
    <property type="entry name" value="YdbH"/>
</dbReference>
<dbReference type="HOGENOM" id="CLU_016453_0_0_6"/>
<protein>
    <submittedName>
        <fullName evidence="1">Uncharacterized protein</fullName>
    </submittedName>
</protein>
<evidence type="ECO:0000313" key="2">
    <source>
        <dbReference type="Proteomes" id="UP000007843"/>
    </source>
</evidence>
<gene>
    <name evidence="1" type="ordered locus">KOX_19175</name>
</gene>
<dbReference type="Proteomes" id="UP000007843">
    <property type="component" value="Chromosome"/>
</dbReference>
<proteinExistence type="predicted"/>
<dbReference type="AlphaFoldDB" id="A0A0H3HDI0"/>
<accession>A0A0H3HDI0</accession>
<dbReference type="RefSeq" id="WP_014229137.1">
    <property type="nucleotide sequence ID" value="NC_016612.1"/>
</dbReference>
<reference evidence="1 2" key="1">
    <citation type="journal article" date="2012" name="J. Bacteriol.">
        <title>Complete genome sequence of Klebsiella oxytoca KCTC 1686, used in production of 2,3-butanediol.</title>
        <authorList>
            <person name="Shin S.H."/>
            <person name="Kim S."/>
            <person name="Kim J.Y."/>
            <person name="Lee S."/>
            <person name="Um Y."/>
            <person name="Oh M.K."/>
            <person name="Kim Y.R."/>
            <person name="Lee J."/>
            <person name="Yang K.S."/>
        </authorList>
    </citation>
    <scope>NUCLEOTIDE SEQUENCE [LARGE SCALE GENOMIC DNA]</scope>
    <source>
        <strain evidence="2">ATCC 8724 / DSM 4798 / JCM 20051 / NBRC 3318 / NRRL B-199 / KCTC 1686</strain>
    </source>
</reference>
<evidence type="ECO:0000313" key="1">
    <source>
        <dbReference type="EMBL" id="AEX05557.1"/>
    </source>
</evidence>
<dbReference type="KEGG" id="kox:KOX_19175"/>
<dbReference type="PATRIC" id="fig|1006551.4.peg.3835"/>
<dbReference type="NCBIfam" id="NF007971">
    <property type="entry name" value="PRK10695.1"/>
    <property type="match status" value="1"/>
</dbReference>
<sequence>MKGKYKAAIALLLALVLLPLALLLTLTHWVPTLAGIWLPAGTRISLNESPRLTRSALRIPDLRYLVGDCEIARVANASLSRPSRWRLHISELDINSACLNKLPDSEAAPGAPKTLAEWQSMLPYSWLTIDNLRLSPWEKWQGRLVMSLTPQQQDIGYAGKEVTLQARLRGQALTVSDFSARLVEDQAPVKLVGEFQMPLVPDGLPVDGHLFSTFEFPQTPGLVDAELEWQKNRGQLLVTPRGEVEPMLDLPWEITPDRIVISDGRWHTEYAGNALSGRVALSLGNWQQGTEQMQVSGRLNVLTQGQAGKGNAVLNIGPGKLSMDSSDMPLQLTGEAKLGDLIFYARLPAQLSGPLTAPVLNFHPGALLRSRGRVIDSLNIDEIRWPLAGVKVTQQGVDGRLQAILRAHEQEMGDFILHLDGQADNFMPDRGRWQWRYWGDGHFTPMQARWDVKGAGEWVDSAIVLNSLSTGFDKLQYGSMLVSTPRLTLEKPIHWLRDEQHPKLTGALSLDAGKTTFSGGSELPPSTLKFNIDGRDPTWFRFSGSLHAQKIGPVRVTGRWDGERLRGEAWWPKQSLTVFQPLVPPEWKMNLREGTLYAQVAFSAAAEQGFEAGGHGVLKDGSAWMPDNQINGVDFVLPFRFSDATWQLGTRHPVSLRIGEVVNQFTARNLTADLQGAYPWSEDAPLQLSNVSVDILGGKLTMQQLRMPQHDPALLRLQNISSSELISAIKVKQFAVSGPFNGALPLWLDNDKWIIKDGWFSNPGPMTMRLDKDTADALVADNVSAGAAINWLRYMEVATSWTRINLDNLGVLTLKATISGTSRVEGKSNTVHLNYSHEENIFDLWRSLRFGDNLQAWLEQNARLPAPRCQDSHTCKEQQ</sequence>
<name>A0A0H3HDI0_KLEM8</name>